<feature type="domain" description="OTU" evidence="2">
    <location>
        <begin position="97"/>
        <end position="231"/>
    </location>
</feature>
<dbReference type="InterPro" id="IPR038765">
    <property type="entry name" value="Papain-like_cys_pep_sf"/>
</dbReference>
<dbReference type="PROSITE" id="PS50802">
    <property type="entry name" value="OTU"/>
    <property type="match status" value="1"/>
</dbReference>
<dbReference type="Pfam" id="PF02338">
    <property type="entry name" value="OTU"/>
    <property type="match status" value="1"/>
</dbReference>
<comment type="caution">
    <text evidence="3">The sequence shown here is derived from an EMBL/GenBank/DDBJ whole genome shotgun (WGS) entry which is preliminary data.</text>
</comment>
<dbReference type="InterPro" id="IPR050704">
    <property type="entry name" value="Peptidase_C85-like"/>
</dbReference>
<dbReference type="GO" id="GO:0004843">
    <property type="term" value="F:cysteine-type deubiquitinase activity"/>
    <property type="evidence" value="ECO:0007669"/>
    <property type="project" value="TreeGrafter"/>
</dbReference>
<feature type="region of interest" description="Disordered" evidence="1">
    <location>
        <begin position="61"/>
        <end position="80"/>
    </location>
</feature>
<evidence type="ECO:0000256" key="1">
    <source>
        <dbReference type="SAM" id="MobiDB-lite"/>
    </source>
</evidence>
<dbReference type="InterPro" id="IPR003323">
    <property type="entry name" value="OTU_dom"/>
</dbReference>
<dbReference type="GO" id="GO:0016579">
    <property type="term" value="P:protein deubiquitination"/>
    <property type="evidence" value="ECO:0007669"/>
    <property type="project" value="TreeGrafter"/>
</dbReference>
<dbReference type="SUPFAM" id="SSF54001">
    <property type="entry name" value="Cysteine proteinases"/>
    <property type="match status" value="1"/>
</dbReference>
<dbReference type="CDD" id="cd22757">
    <property type="entry name" value="OTU_P87_VP80-like"/>
    <property type="match status" value="1"/>
</dbReference>
<gene>
    <name evidence="3" type="ORF">HZH66_011423</name>
</gene>
<evidence type="ECO:0000313" key="4">
    <source>
        <dbReference type="Proteomes" id="UP000614350"/>
    </source>
</evidence>
<reference evidence="3" key="1">
    <citation type="journal article" date="2020" name="G3 (Bethesda)">
        <title>High-Quality Assemblies for Three Invasive Social Wasps from the &lt;i&gt;Vespula&lt;/i&gt; Genus.</title>
        <authorList>
            <person name="Harrop T.W.R."/>
            <person name="Guhlin J."/>
            <person name="McLaughlin G.M."/>
            <person name="Permina E."/>
            <person name="Stockwell P."/>
            <person name="Gilligan J."/>
            <person name="Le Lec M.F."/>
            <person name="Gruber M.A.M."/>
            <person name="Quinn O."/>
            <person name="Lovegrove M."/>
            <person name="Duncan E.J."/>
            <person name="Remnant E.J."/>
            <person name="Van Eeckhoven J."/>
            <person name="Graham B."/>
            <person name="Knapp R.A."/>
            <person name="Langford K.W."/>
            <person name="Kronenberg Z."/>
            <person name="Press M.O."/>
            <person name="Eacker S.M."/>
            <person name="Wilson-Rankin E.E."/>
            <person name="Purcell J."/>
            <person name="Lester P.J."/>
            <person name="Dearden P.K."/>
        </authorList>
    </citation>
    <scope>NUCLEOTIDE SEQUENCE</scope>
    <source>
        <strain evidence="3">Marl-1</strain>
    </source>
</reference>
<protein>
    <recommendedName>
        <fullName evidence="2">OTU domain-containing protein</fullName>
    </recommendedName>
</protein>
<proteinExistence type="predicted"/>
<name>A0A834JK91_VESVU</name>
<keyword evidence="4" id="KW-1185">Reference proteome</keyword>
<dbReference type="EMBL" id="JACSEA010000013">
    <property type="protein sequence ID" value="KAF7386971.1"/>
    <property type="molecule type" value="Genomic_DNA"/>
</dbReference>
<dbReference type="AlphaFoldDB" id="A0A834JK91"/>
<dbReference type="Gene3D" id="3.90.70.80">
    <property type="match status" value="1"/>
</dbReference>
<evidence type="ECO:0000313" key="3">
    <source>
        <dbReference type="EMBL" id="KAF7386971.1"/>
    </source>
</evidence>
<evidence type="ECO:0000259" key="2">
    <source>
        <dbReference type="PROSITE" id="PS50802"/>
    </source>
</evidence>
<dbReference type="PANTHER" id="PTHR12419">
    <property type="entry name" value="OTU DOMAIN CONTAINING PROTEIN"/>
    <property type="match status" value="1"/>
</dbReference>
<sequence>MSIEECMHQLPTKNENGCVSCYYIKHYLDRGDSNVYQNPPKINLENSYTLWKAERSSETKLARRSNGYTQTSRKRKGKRANFNKGGTARLKCREGTFRVHKIYGDGNCMFRALSYILWQNEDEHQYLRNMVAKYIKNNWHEYGPFVMAEWNISHPEEYYEHMRMVGTFASELECTVATKLHHMNLSIYREIEGKDELERVFHSHVDYYYETARLLFTGLSESGHYDVLLND</sequence>
<dbReference type="Proteomes" id="UP000614350">
    <property type="component" value="Unassembled WGS sequence"/>
</dbReference>
<accession>A0A834JK91</accession>
<organism evidence="3 4">
    <name type="scientific">Vespula vulgaris</name>
    <name type="common">Yellow jacket</name>
    <name type="synonym">Wasp</name>
    <dbReference type="NCBI Taxonomy" id="7454"/>
    <lineage>
        <taxon>Eukaryota</taxon>
        <taxon>Metazoa</taxon>
        <taxon>Ecdysozoa</taxon>
        <taxon>Arthropoda</taxon>
        <taxon>Hexapoda</taxon>
        <taxon>Insecta</taxon>
        <taxon>Pterygota</taxon>
        <taxon>Neoptera</taxon>
        <taxon>Endopterygota</taxon>
        <taxon>Hymenoptera</taxon>
        <taxon>Apocrita</taxon>
        <taxon>Aculeata</taxon>
        <taxon>Vespoidea</taxon>
        <taxon>Vespidae</taxon>
        <taxon>Vespinae</taxon>
        <taxon>Vespula</taxon>
    </lineage>
</organism>